<dbReference type="GO" id="GO:0071973">
    <property type="term" value="P:bacterial-type flagellum-dependent cell motility"/>
    <property type="evidence" value="ECO:0007669"/>
    <property type="project" value="InterPro"/>
</dbReference>
<evidence type="ECO:0000256" key="1">
    <source>
        <dbReference type="ARBA" id="ARBA00004413"/>
    </source>
</evidence>
<evidence type="ECO:0000256" key="2">
    <source>
        <dbReference type="ARBA" id="ARBA00010004"/>
    </source>
</evidence>
<dbReference type="Proteomes" id="UP000741360">
    <property type="component" value="Unassembled WGS sequence"/>
</dbReference>
<comment type="similarity">
    <text evidence="2">Belongs to the FliJ family.</text>
</comment>
<keyword evidence="11" id="KW-0175">Coiled coil</keyword>
<dbReference type="Gene3D" id="1.10.287.1700">
    <property type="match status" value="1"/>
</dbReference>
<evidence type="ECO:0000256" key="8">
    <source>
        <dbReference type="ARBA" id="ARBA00022927"/>
    </source>
</evidence>
<dbReference type="NCBIfam" id="TIGR02473">
    <property type="entry name" value="flagell_FliJ"/>
    <property type="match status" value="1"/>
</dbReference>
<dbReference type="PANTHER" id="PTHR38786:SF1">
    <property type="entry name" value="FLAGELLAR FLIJ PROTEIN"/>
    <property type="match status" value="1"/>
</dbReference>
<name>A0A932GMU1_UNCTE</name>
<keyword evidence="6" id="KW-0145">Chemotaxis</keyword>
<comment type="caution">
    <text evidence="12">The sequence shown here is derived from an EMBL/GenBank/DDBJ whole genome shotgun (WGS) entry which is preliminary data.</text>
</comment>
<protein>
    <recommendedName>
        <fullName evidence="3">Flagellar FliJ protein</fullName>
    </recommendedName>
</protein>
<dbReference type="GO" id="GO:0005886">
    <property type="term" value="C:plasma membrane"/>
    <property type="evidence" value="ECO:0007669"/>
    <property type="project" value="UniProtKB-SubCell"/>
</dbReference>
<evidence type="ECO:0000256" key="4">
    <source>
        <dbReference type="ARBA" id="ARBA00022448"/>
    </source>
</evidence>
<dbReference type="GO" id="GO:0015031">
    <property type="term" value="P:protein transport"/>
    <property type="evidence" value="ECO:0007669"/>
    <property type="project" value="UniProtKB-KW"/>
</dbReference>
<sequence>MMFKFRLEPALRVRKWTEEKLQQELAQCQIAWKAALACLAALENQKSRYRAELQDRQGRGITAAEMDLYRAYLERLGTEILHQQDTVRELELAAEAKRVELVEASKKKKVLERLKEKKQQAYVYEETRQETRILDEIAGQNRLREEGNEQRRS</sequence>
<dbReference type="InterPro" id="IPR053716">
    <property type="entry name" value="Flag_assembly_chemotaxis_eff"/>
</dbReference>
<evidence type="ECO:0000256" key="5">
    <source>
        <dbReference type="ARBA" id="ARBA00022475"/>
    </source>
</evidence>
<keyword evidence="5" id="KW-1003">Cell membrane</keyword>
<dbReference type="PANTHER" id="PTHR38786">
    <property type="entry name" value="FLAGELLAR FLIJ PROTEIN"/>
    <property type="match status" value="1"/>
</dbReference>
<comment type="subcellular location">
    <subcellularLocation>
        <location evidence="1">Cell membrane</location>
        <topology evidence="1">Peripheral membrane protein</topology>
        <orientation evidence="1">Cytoplasmic side</orientation>
    </subcellularLocation>
</comment>
<gene>
    <name evidence="12" type="primary">fliJ</name>
    <name evidence="12" type="ORF">HYY65_03040</name>
</gene>
<evidence type="ECO:0000313" key="13">
    <source>
        <dbReference type="Proteomes" id="UP000741360"/>
    </source>
</evidence>
<evidence type="ECO:0000256" key="7">
    <source>
        <dbReference type="ARBA" id="ARBA00022795"/>
    </source>
</evidence>
<dbReference type="GO" id="GO:0044781">
    <property type="term" value="P:bacterial-type flagellum organization"/>
    <property type="evidence" value="ECO:0007669"/>
    <property type="project" value="UniProtKB-KW"/>
</dbReference>
<dbReference type="AlphaFoldDB" id="A0A932GMU1"/>
<evidence type="ECO:0000313" key="12">
    <source>
        <dbReference type="EMBL" id="MBI3014046.1"/>
    </source>
</evidence>
<keyword evidence="10" id="KW-1006">Bacterial flagellum protein export</keyword>
<keyword evidence="7" id="KW-1005">Bacterial flagellum biogenesis</keyword>
<feature type="coiled-coil region" evidence="11">
    <location>
        <begin position="87"/>
        <end position="121"/>
    </location>
</feature>
<evidence type="ECO:0000256" key="11">
    <source>
        <dbReference type="SAM" id="Coils"/>
    </source>
</evidence>
<keyword evidence="12" id="KW-0966">Cell projection</keyword>
<evidence type="ECO:0000256" key="6">
    <source>
        <dbReference type="ARBA" id="ARBA00022500"/>
    </source>
</evidence>
<keyword evidence="4" id="KW-0813">Transport</keyword>
<dbReference type="GO" id="GO:0006935">
    <property type="term" value="P:chemotaxis"/>
    <property type="evidence" value="ECO:0007669"/>
    <property type="project" value="UniProtKB-KW"/>
</dbReference>
<evidence type="ECO:0000256" key="10">
    <source>
        <dbReference type="ARBA" id="ARBA00023225"/>
    </source>
</evidence>
<reference evidence="12" key="1">
    <citation type="submission" date="2020-07" db="EMBL/GenBank/DDBJ databases">
        <title>Huge and variable diversity of episymbiotic CPR bacteria and DPANN archaea in groundwater ecosystems.</title>
        <authorList>
            <person name="He C.Y."/>
            <person name="Keren R."/>
            <person name="Whittaker M."/>
            <person name="Farag I.F."/>
            <person name="Doudna J."/>
            <person name="Cate J.H.D."/>
            <person name="Banfield J.F."/>
        </authorList>
    </citation>
    <scope>NUCLEOTIDE SEQUENCE</scope>
    <source>
        <strain evidence="12">NC_groundwater_717_Ag_S-0.2um_59_8</strain>
    </source>
</reference>
<keyword evidence="8" id="KW-0653">Protein transport</keyword>
<evidence type="ECO:0000256" key="3">
    <source>
        <dbReference type="ARBA" id="ARBA00020392"/>
    </source>
</evidence>
<dbReference type="InterPro" id="IPR052570">
    <property type="entry name" value="FliJ"/>
</dbReference>
<organism evidence="12 13">
    <name type="scientific">Tectimicrobiota bacterium</name>
    <dbReference type="NCBI Taxonomy" id="2528274"/>
    <lineage>
        <taxon>Bacteria</taxon>
        <taxon>Pseudomonadati</taxon>
        <taxon>Nitrospinota/Tectimicrobiota group</taxon>
        <taxon>Candidatus Tectimicrobiota</taxon>
    </lineage>
</organism>
<dbReference type="Pfam" id="PF02050">
    <property type="entry name" value="FliJ"/>
    <property type="match status" value="1"/>
</dbReference>
<dbReference type="InterPro" id="IPR012823">
    <property type="entry name" value="Flagell_FliJ"/>
</dbReference>
<dbReference type="GO" id="GO:0009288">
    <property type="term" value="C:bacterial-type flagellum"/>
    <property type="evidence" value="ECO:0007669"/>
    <property type="project" value="InterPro"/>
</dbReference>
<keyword evidence="12" id="KW-0282">Flagellum</keyword>
<proteinExistence type="inferred from homology"/>
<dbReference type="EMBL" id="JACPSX010000050">
    <property type="protein sequence ID" value="MBI3014046.1"/>
    <property type="molecule type" value="Genomic_DNA"/>
</dbReference>
<accession>A0A932GMU1</accession>
<evidence type="ECO:0000256" key="9">
    <source>
        <dbReference type="ARBA" id="ARBA00023136"/>
    </source>
</evidence>
<keyword evidence="12" id="KW-0969">Cilium</keyword>
<keyword evidence="9" id="KW-0472">Membrane</keyword>